<protein>
    <submittedName>
        <fullName evidence="2">DUF4834 family protein</fullName>
    </submittedName>
</protein>
<feature type="region of interest" description="Disordered" evidence="1">
    <location>
        <begin position="38"/>
        <end position="93"/>
    </location>
</feature>
<reference evidence="2" key="2">
    <citation type="submission" date="2021-04" db="EMBL/GenBank/DDBJ databases">
        <authorList>
            <person name="Gilroy R."/>
        </authorList>
    </citation>
    <scope>NUCLEOTIDE SEQUENCE</scope>
    <source>
        <strain evidence="2">G3-2149</strain>
    </source>
</reference>
<feature type="compositionally biased region" description="Basic and acidic residues" evidence="1">
    <location>
        <begin position="83"/>
        <end position="93"/>
    </location>
</feature>
<evidence type="ECO:0000313" key="2">
    <source>
        <dbReference type="EMBL" id="MBU3853285.1"/>
    </source>
</evidence>
<dbReference type="Pfam" id="PF16118">
    <property type="entry name" value="DUF4834"/>
    <property type="match status" value="1"/>
</dbReference>
<reference evidence="2" key="1">
    <citation type="journal article" date="2021" name="PeerJ">
        <title>Extensive microbial diversity within the chicken gut microbiome revealed by metagenomics and culture.</title>
        <authorList>
            <person name="Gilroy R."/>
            <person name="Ravi A."/>
            <person name="Getino M."/>
            <person name="Pursley I."/>
            <person name="Horton D.L."/>
            <person name="Alikhan N.F."/>
            <person name="Baker D."/>
            <person name="Gharbi K."/>
            <person name="Hall N."/>
            <person name="Watson M."/>
            <person name="Adriaenssens E.M."/>
            <person name="Foster-Nyarko E."/>
            <person name="Jarju S."/>
            <person name="Secka A."/>
            <person name="Antonio M."/>
            <person name="Oren A."/>
            <person name="Chaudhuri R.R."/>
            <person name="La Ragione R."/>
            <person name="Hildebrand F."/>
            <person name="Pallen M.J."/>
        </authorList>
    </citation>
    <scope>NUCLEOTIDE SEQUENCE</scope>
    <source>
        <strain evidence="2">G3-2149</strain>
    </source>
</reference>
<dbReference type="InterPro" id="IPR032272">
    <property type="entry name" value="DUF4834"/>
</dbReference>
<organism evidence="2 3">
    <name type="scientific">Candidatus Paraprevotella stercoravium</name>
    <dbReference type="NCBI Taxonomy" id="2838725"/>
    <lineage>
        <taxon>Bacteria</taxon>
        <taxon>Pseudomonadati</taxon>
        <taxon>Bacteroidota</taxon>
        <taxon>Bacteroidia</taxon>
        <taxon>Bacteroidales</taxon>
        <taxon>Prevotellaceae</taxon>
        <taxon>Paraprevotella</taxon>
    </lineage>
</organism>
<feature type="compositionally biased region" description="Basic and acidic residues" evidence="1">
    <location>
        <begin position="63"/>
        <end position="73"/>
    </location>
</feature>
<accession>A0A9E2L5J9</accession>
<evidence type="ECO:0000256" key="1">
    <source>
        <dbReference type="SAM" id="MobiDB-lite"/>
    </source>
</evidence>
<evidence type="ECO:0000313" key="3">
    <source>
        <dbReference type="Proteomes" id="UP000823865"/>
    </source>
</evidence>
<comment type="caution">
    <text evidence="2">The sequence shown here is derived from an EMBL/GenBank/DDBJ whole genome shotgun (WGS) entry which is preliminary data.</text>
</comment>
<feature type="compositionally biased region" description="Polar residues" evidence="1">
    <location>
        <begin position="39"/>
        <end position="55"/>
    </location>
</feature>
<proteinExistence type="predicted"/>
<name>A0A9E2L5J9_9BACT</name>
<dbReference type="EMBL" id="JAHLFU010000114">
    <property type="protein sequence ID" value="MBU3853285.1"/>
    <property type="molecule type" value="Genomic_DNA"/>
</dbReference>
<dbReference type="AlphaFoldDB" id="A0A9E2L5J9"/>
<sequence length="93" mass="10868">MQTIGCLLTFILALVIAVLVLVRQIIARFFGVFRKMDPRQQQNDNPFGGQNNSRAQNRKKKQKSPEGKQKLFDDNEGEYIDFEEIREKPDQRN</sequence>
<dbReference type="Proteomes" id="UP000823865">
    <property type="component" value="Unassembled WGS sequence"/>
</dbReference>
<gene>
    <name evidence="2" type="ORF">H9789_05615</name>
</gene>